<protein>
    <submittedName>
        <fullName evidence="1">Uncharacterized protein</fullName>
    </submittedName>
</protein>
<organism evidence="1 3">
    <name type="scientific">Polaribacter dokdonensis DSW-5</name>
    <dbReference type="NCBI Taxonomy" id="1300348"/>
    <lineage>
        <taxon>Bacteria</taxon>
        <taxon>Pseudomonadati</taxon>
        <taxon>Bacteroidota</taxon>
        <taxon>Flavobacteriia</taxon>
        <taxon>Flavobacteriales</taxon>
        <taxon>Flavobacteriaceae</taxon>
    </lineage>
</organism>
<sequence>MKNILRLSIICCLLVFNSCYEELDFDQINDYVYKPVITSSLTFFSVVPGQFFNAAGVQETSITSESDFRVFEDSFVKNDIVKIDFNTLIKNEFDRDVTIDVSFLDDNNTLLYQFASIVIPAGDLENTFTEEVFISTNPAIVNTTKVRIRAELEDTGASMNPNDTSEFEFKSSVTLYIESEL</sequence>
<dbReference type="RefSeq" id="WP_143032690.1">
    <property type="nucleotide sequence ID" value="NZ_FNUE01000001.1"/>
</dbReference>
<dbReference type="EMBL" id="FNUE01000001">
    <property type="protein sequence ID" value="SEE22765.1"/>
    <property type="molecule type" value="Genomic_DNA"/>
</dbReference>
<dbReference type="PATRIC" id="fig|1300348.6.peg.479"/>
<evidence type="ECO:0000313" key="1">
    <source>
        <dbReference type="EMBL" id="KOY50920.1"/>
    </source>
</evidence>
<keyword evidence="4" id="KW-1185">Reference proteome</keyword>
<dbReference type="EMBL" id="LGBR01000001">
    <property type="protein sequence ID" value="KOY50920.1"/>
    <property type="molecule type" value="Genomic_DNA"/>
</dbReference>
<evidence type="ECO:0000313" key="2">
    <source>
        <dbReference type="EMBL" id="SEE22765.1"/>
    </source>
</evidence>
<evidence type="ECO:0000313" key="3">
    <source>
        <dbReference type="Proteomes" id="UP000037716"/>
    </source>
</evidence>
<dbReference type="OrthoDB" id="1448832at2"/>
<evidence type="ECO:0000313" key="4">
    <source>
        <dbReference type="Proteomes" id="UP000183071"/>
    </source>
</evidence>
<reference evidence="2 4" key="2">
    <citation type="submission" date="2016-10" db="EMBL/GenBank/DDBJ databases">
        <authorList>
            <person name="Varghese N."/>
            <person name="Submissions S."/>
        </authorList>
    </citation>
    <scope>NUCLEOTIDE SEQUENCE [LARGE SCALE GENOMIC DNA]</scope>
    <source>
        <strain evidence="2 4">DSW-5</strain>
    </source>
</reference>
<comment type="caution">
    <text evidence="1">The sequence shown here is derived from an EMBL/GenBank/DDBJ whole genome shotgun (WGS) entry which is preliminary data.</text>
</comment>
<dbReference type="STRING" id="1300348.I602_480"/>
<name>A0A0N0CEV3_9FLAO</name>
<reference evidence="1 3" key="1">
    <citation type="submission" date="2015-07" db="EMBL/GenBank/DDBJ databases">
        <title>Genome of Polaribacter dokdonenesis DSW-5, isolated from seawater off Dokdo in Korea.</title>
        <authorList>
            <person name="Yoon K."/>
            <person name="Song J.Y."/>
            <person name="Kim J.F."/>
        </authorList>
    </citation>
    <scope>NUCLEOTIDE SEQUENCE [LARGE SCALE GENOMIC DNA]</scope>
    <source>
        <strain evidence="1 3">DSW-5</strain>
    </source>
</reference>
<dbReference type="AlphaFoldDB" id="A0A0N0CEV3"/>
<gene>
    <name evidence="1" type="ORF">I602_480</name>
    <name evidence="2" type="ORF">SAMN05444353_1304</name>
</gene>
<accession>A0A0N0CEV3</accession>
<dbReference type="Proteomes" id="UP000037716">
    <property type="component" value="Unassembled WGS sequence"/>
</dbReference>
<dbReference type="Proteomes" id="UP000183071">
    <property type="component" value="Unassembled WGS sequence"/>
</dbReference>
<proteinExistence type="predicted"/>